<dbReference type="RefSeq" id="WP_308715072.1">
    <property type="nucleotide sequence ID" value="NZ_JAVHUY010000025.1"/>
</dbReference>
<organism evidence="1 2">
    <name type="scientific">Phytohabitans maris</name>
    <dbReference type="NCBI Taxonomy" id="3071409"/>
    <lineage>
        <taxon>Bacteria</taxon>
        <taxon>Bacillati</taxon>
        <taxon>Actinomycetota</taxon>
        <taxon>Actinomycetes</taxon>
        <taxon>Micromonosporales</taxon>
        <taxon>Micromonosporaceae</taxon>
    </lineage>
</organism>
<proteinExistence type="predicted"/>
<dbReference type="EMBL" id="JAVHUY010000025">
    <property type="protein sequence ID" value="MDQ7907798.1"/>
    <property type="molecule type" value="Genomic_DNA"/>
</dbReference>
<dbReference type="Proteomes" id="UP001230908">
    <property type="component" value="Unassembled WGS sequence"/>
</dbReference>
<reference evidence="1 2" key="1">
    <citation type="submission" date="2023-08" db="EMBL/GenBank/DDBJ databases">
        <title>Phytohabitans sansha sp. nov., isolated from marine sediment.</title>
        <authorList>
            <person name="Zhao Y."/>
            <person name="Yi K."/>
        </authorList>
    </citation>
    <scope>NUCLEOTIDE SEQUENCE [LARGE SCALE GENOMIC DNA]</scope>
    <source>
        <strain evidence="1 2">ZYX-F-186</strain>
    </source>
</reference>
<gene>
    <name evidence="1" type="ORF">RB614_25070</name>
</gene>
<comment type="caution">
    <text evidence="1">The sequence shown here is derived from an EMBL/GenBank/DDBJ whole genome shotgun (WGS) entry which is preliminary data.</text>
</comment>
<accession>A0ABU0ZL78</accession>
<protein>
    <submittedName>
        <fullName evidence="1">Uncharacterized protein</fullName>
    </submittedName>
</protein>
<evidence type="ECO:0000313" key="2">
    <source>
        <dbReference type="Proteomes" id="UP001230908"/>
    </source>
</evidence>
<keyword evidence="2" id="KW-1185">Reference proteome</keyword>
<name>A0ABU0ZL78_9ACTN</name>
<sequence length="73" mass="8016">MRVLFLGGPWHGERHEVAPARVARGHESLPTHFNVPSPAETGGRVTYLRRFALGGGERRPVYVAADYHGPARA</sequence>
<evidence type="ECO:0000313" key="1">
    <source>
        <dbReference type="EMBL" id="MDQ7907798.1"/>
    </source>
</evidence>